<dbReference type="KEGG" id="hfl:PUV54_00960"/>
<keyword evidence="3" id="KW-1185">Reference proteome</keyword>
<dbReference type="AlphaFoldDB" id="A0AAF0CFV1"/>
<dbReference type="Pfam" id="PF09539">
    <property type="entry name" value="DUF2385"/>
    <property type="match status" value="1"/>
</dbReference>
<sequence>MKFRTLIAALCISSMASTTMAQDYEQYVERQRDLTVLAAVFGEMHHIRRICEPRYEADVWRERMKQLISLEEPEEQVRNQLVAQFNDGYRQAQRRFSGCDRRARDYAAARAAQGEGIVRRLTTSLEQEQSFDQGPLFIQPQTESLTVNE</sequence>
<evidence type="ECO:0000313" key="2">
    <source>
        <dbReference type="EMBL" id="WDI31754.1"/>
    </source>
</evidence>
<dbReference type="Proteomes" id="UP001214043">
    <property type="component" value="Chromosome"/>
</dbReference>
<feature type="chain" id="PRO_5041966642" evidence="1">
    <location>
        <begin position="22"/>
        <end position="149"/>
    </location>
</feature>
<feature type="signal peptide" evidence="1">
    <location>
        <begin position="1"/>
        <end position="21"/>
    </location>
</feature>
<dbReference type="InterPro" id="IPR012645">
    <property type="entry name" value="CHP02301"/>
</dbReference>
<name>A0AAF0CFV1_9PROT</name>
<reference evidence="2" key="1">
    <citation type="submission" date="2023-02" db="EMBL/GenBank/DDBJ databases">
        <title>Genome sequence of Hyphococcus flavus.</title>
        <authorList>
            <person name="Rong J.-C."/>
            <person name="Zhao Q."/>
            <person name="Yi M."/>
            <person name="Wu J.-Y."/>
        </authorList>
    </citation>
    <scope>NUCLEOTIDE SEQUENCE</scope>
    <source>
        <strain evidence="2">MCCC 1K03223</strain>
    </source>
</reference>
<dbReference type="EMBL" id="CP118166">
    <property type="protein sequence ID" value="WDI31754.1"/>
    <property type="molecule type" value="Genomic_DNA"/>
</dbReference>
<evidence type="ECO:0000256" key="1">
    <source>
        <dbReference type="SAM" id="SignalP"/>
    </source>
</evidence>
<protein>
    <submittedName>
        <fullName evidence="2">TIGR02301 family protein</fullName>
    </submittedName>
</protein>
<organism evidence="2 3">
    <name type="scientific">Hyphococcus flavus</name>
    <dbReference type="NCBI Taxonomy" id="1866326"/>
    <lineage>
        <taxon>Bacteria</taxon>
        <taxon>Pseudomonadati</taxon>
        <taxon>Pseudomonadota</taxon>
        <taxon>Alphaproteobacteria</taxon>
        <taxon>Parvularculales</taxon>
        <taxon>Parvularculaceae</taxon>
        <taxon>Hyphococcus</taxon>
    </lineage>
</organism>
<gene>
    <name evidence="2" type="ORF">PUV54_00960</name>
</gene>
<accession>A0AAF0CFV1</accession>
<dbReference type="RefSeq" id="WP_274493641.1">
    <property type="nucleotide sequence ID" value="NZ_CP118166.1"/>
</dbReference>
<keyword evidence="1" id="KW-0732">Signal</keyword>
<evidence type="ECO:0000313" key="3">
    <source>
        <dbReference type="Proteomes" id="UP001214043"/>
    </source>
</evidence>
<proteinExistence type="predicted"/>
<dbReference type="NCBIfam" id="TIGR02301">
    <property type="entry name" value="TIGR02301 family protein"/>
    <property type="match status" value="1"/>
</dbReference>